<dbReference type="InterPro" id="IPR036291">
    <property type="entry name" value="NAD(P)-bd_dom_sf"/>
</dbReference>
<dbReference type="InterPro" id="IPR029753">
    <property type="entry name" value="D-isomer_DH_CS"/>
</dbReference>
<dbReference type="InterPro" id="IPR050857">
    <property type="entry name" value="D-2-hydroxyacid_DH"/>
</dbReference>
<reference evidence="6" key="1">
    <citation type="submission" date="2018-05" db="EMBL/GenBank/DDBJ databases">
        <authorList>
            <person name="Lanie J.A."/>
            <person name="Ng W.-L."/>
            <person name="Kazmierczak K.M."/>
            <person name="Andrzejewski T.M."/>
            <person name="Davidsen T.M."/>
            <person name="Wayne K.J."/>
            <person name="Tettelin H."/>
            <person name="Glass J.I."/>
            <person name="Rusch D."/>
            <person name="Podicherti R."/>
            <person name="Tsui H.-C.T."/>
            <person name="Winkler M.E."/>
        </authorList>
    </citation>
    <scope>NUCLEOTIDE SEQUENCE</scope>
</reference>
<evidence type="ECO:0000259" key="5">
    <source>
        <dbReference type="Pfam" id="PF02826"/>
    </source>
</evidence>
<dbReference type="GO" id="GO:0051287">
    <property type="term" value="F:NAD binding"/>
    <property type="evidence" value="ECO:0007669"/>
    <property type="project" value="InterPro"/>
</dbReference>
<dbReference type="EMBL" id="UINC01045672">
    <property type="protein sequence ID" value="SVB52712.1"/>
    <property type="molecule type" value="Genomic_DNA"/>
</dbReference>
<keyword evidence="2" id="KW-0560">Oxidoreductase</keyword>
<accession>A0A382EQU4</accession>
<organism evidence="6">
    <name type="scientific">marine metagenome</name>
    <dbReference type="NCBI Taxonomy" id="408172"/>
    <lineage>
        <taxon>unclassified sequences</taxon>
        <taxon>metagenomes</taxon>
        <taxon>ecological metagenomes</taxon>
    </lineage>
</organism>
<proteinExistence type="inferred from homology"/>
<dbReference type="PANTHER" id="PTHR42789">
    <property type="entry name" value="D-ISOMER SPECIFIC 2-HYDROXYACID DEHYDROGENASE FAMILY PROTEIN (AFU_ORTHOLOGUE AFUA_6G10090)"/>
    <property type="match status" value="1"/>
</dbReference>
<evidence type="ECO:0000313" key="6">
    <source>
        <dbReference type="EMBL" id="SVB52712.1"/>
    </source>
</evidence>
<sequence length="427" mass="46178">VDLSPWSAIWLITCCLYRGCGIEVEVEGPSSLPTTVRLSAVDSVCRLGSPPGRFVNPDDLRPGVQPIRRGGNQNPCKPEKLDAAELARVTVGEQMPAPRVLITPTPFAAVDQRPLEMLSALGVDCLVNPFEAKPTEEQMLDLVNDVDAIIAGTEPITDRVMANAPRLRLISRLGVGLDSVDLDAARRRSIAVSYTPAAPVPAVAEMTIGIMLVLLRSLHVSNARMHDGEWCWIIGRRISEVTIGVVGVGPIGTMVLRYLSALGVSDVLLHDVNPDPCLADNVPGLAFEWVTLDRLLAESDVVTLHLPLTESTKNLVGFDELMSMKDDAVIINTSRGGILNEDNLYEVLARGHLSGAGIDVFEHEPYDGPLATVERCLLTSHMASASVGCRVQMEIEATEEVIRLLTDQPLQGLVPESVFPSRRAEGR</sequence>
<keyword evidence="3" id="KW-0520">NAD</keyword>
<dbReference type="PANTHER" id="PTHR42789:SF1">
    <property type="entry name" value="D-ISOMER SPECIFIC 2-HYDROXYACID DEHYDROGENASE FAMILY PROTEIN (AFU_ORTHOLOGUE AFUA_6G10090)"/>
    <property type="match status" value="1"/>
</dbReference>
<dbReference type="Pfam" id="PF02826">
    <property type="entry name" value="2-Hacid_dh_C"/>
    <property type="match status" value="1"/>
</dbReference>
<evidence type="ECO:0008006" key="7">
    <source>
        <dbReference type="Google" id="ProtNLM"/>
    </source>
</evidence>
<dbReference type="SUPFAM" id="SSF51735">
    <property type="entry name" value="NAD(P)-binding Rossmann-fold domains"/>
    <property type="match status" value="1"/>
</dbReference>
<dbReference type="InterPro" id="IPR006139">
    <property type="entry name" value="D-isomer_2_OHA_DH_cat_dom"/>
</dbReference>
<evidence type="ECO:0000259" key="4">
    <source>
        <dbReference type="Pfam" id="PF00389"/>
    </source>
</evidence>
<comment type="similarity">
    <text evidence="1">Belongs to the D-isomer specific 2-hydroxyacid dehydrogenase family.</text>
</comment>
<dbReference type="PROSITE" id="PS00671">
    <property type="entry name" value="D_2_HYDROXYACID_DH_3"/>
    <property type="match status" value="1"/>
</dbReference>
<name>A0A382EQU4_9ZZZZ</name>
<feature type="domain" description="D-isomer specific 2-hydroxyacid dehydrogenase NAD-binding" evidence="5">
    <location>
        <begin position="209"/>
        <end position="383"/>
    </location>
</feature>
<protein>
    <recommendedName>
        <fullName evidence="7">D-isomer specific 2-hydroxyacid dehydrogenase NAD-binding domain-containing protein</fullName>
    </recommendedName>
</protein>
<feature type="domain" description="D-isomer specific 2-hydroxyacid dehydrogenase catalytic" evidence="4">
    <location>
        <begin position="130"/>
        <end position="414"/>
    </location>
</feature>
<dbReference type="InterPro" id="IPR006140">
    <property type="entry name" value="D-isomer_DH_NAD-bd"/>
</dbReference>
<evidence type="ECO:0000256" key="3">
    <source>
        <dbReference type="ARBA" id="ARBA00023027"/>
    </source>
</evidence>
<dbReference type="GO" id="GO:0016616">
    <property type="term" value="F:oxidoreductase activity, acting on the CH-OH group of donors, NAD or NADP as acceptor"/>
    <property type="evidence" value="ECO:0007669"/>
    <property type="project" value="InterPro"/>
</dbReference>
<dbReference type="CDD" id="cd12172">
    <property type="entry name" value="PGDH_like_2"/>
    <property type="match status" value="1"/>
</dbReference>
<dbReference type="Pfam" id="PF00389">
    <property type="entry name" value="2-Hacid_dh"/>
    <property type="match status" value="1"/>
</dbReference>
<dbReference type="PROSITE" id="PS00670">
    <property type="entry name" value="D_2_HYDROXYACID_DH_2"/>
    <property type="match status" value="1"/>
</dbReference>
<feature type="non-terminal residue" evidence="6">
    <location>
        <position position="1"/>
    </location>
</feature>
<evidence type="ECO:0000256" key="1">
    <source>
        <dbReference type="ARBA" id="ARBA00005854"/>
    </source>
</evidence>
<dbReference type="Gene3D" id="3.40.50.720">
    <property type="entry name" value="NAD(P)-binding Rossmann-like Domain"/>
    <property type="match status" value="2"/>
</dbReference>
<dbReference type="AlphaFoldDB" id="A0A382EQU4"/>
<evidence type="ECO:0000256" key="2">
    <source>
        <dbReference type="ARBA" id="ARBA00023002"/>
    </source>
</evidence>
<dbReference type="SUPFAM" id="SSF52283">
    <property type="entry name" value="Formate/glycerate dehydrogenase catalytic domain-like"/>
    <property type="match status" value="1"/>
</dbReference>
<gene>
    <name evidence="6" type="ORF">METZ01_LOCUS205566</name>
</gene>